<evidence type="ECO:0000256" key="4">
    <source>
        <dbReference type="SAM" id="MobiDB-lite"/>
    </source>
</evidence>
<keyword evidence="3" id="KW-0804">Transcription</keyword>
<evidence type="ECO:0000313" key="6">
    <source>
        <dbReference type="EMBL" id="AFZ69476.1"/>
    </source>
</evidence>
<feature type="region of interest" description="Disordered" evidence="4">
    <location>
        <begin position="1"/>
        <end position="27"/>
    </location>
</feature>
<sequence length="267" mass="30238">MSCSWSQGFDSKGKTVTHPTMSAPPTLTKPRVHKELVDRLARRIVGGEFTPHRDFPTEQMLCQEYGVSRSAVREAIRVLATRGMLESRPRVGTRVLDQEQWNFLDPHVLEWIDQTTGWYRFIDDLMDVRLVVEPMAAELAARRATAAEVAMIEAAFLRMAHNLGAAPEEATRGDVAFHIAILRASHNVIYAQLANSFEVALTKQILLANNYNSHKQSTQEHLAVLDAIRLRQPDEARRLMTQMLLVGQRNLKRVRGEQARDESPVAY</sequence>
<dbReference type="KEGG" id="dpd:Deipe_4102"/>
<organism evidence="6 7">
    <name type="scientific">Deinococcus peraridilitoris (strain DSM 19664 / LMG 22246 / CIP 109416 / KR-200)</name>
    <dbReference type="NCBI Taxonomy" id="937777"/>
    <lineage>
        <taxon>Bacteria</taxon>
        <taxon>Thermotogati</taxon>
        <taxon>Deinococcota</taxon>
        <taxon>Deinococci</taxon>
        <taxon>Deinococcales</taxon>
        <taxon>Deinococcaceae</taxon>
        <taxon>Deinococcus</taxon>
    </lineage>
</organism>
<evidence type="ECO:0000256" key="2">
    <source>
        <dbReference type="ARBA" id="ARBA00023125"/>
    </source>
</evidence>
<accession>L0A6K2</accession>
<dbReference type="PANTHER" id="PTHR43537:SF44">
    <property type="entry name" value="GNTR FAMILY REGULATORY PROTEIN"/>
    <property type="match status" value="1"/>
</dbReference>
<dbReference type="OrthoDB" id="9781630at2"/>
<dbReference type="AlphaFoldDB" id="L0A6K2"/>
<dbReference type="InterPro" id="IPR008920">
    <property type="entry name" value="TF_FadR/GntR_C"/>
</dbReference>
<evidence type="ECO:0000256" key="1">
    <source>
        <dbReference type="ARBA" id="ARBA00023015"/>
    </source>
</evidence>
<dbReference type="InterPro" id="IPR011711">
    <property type="entry name" value="GntR_C"/>
</dbReference>
<dbReference type="InterPro" id="IPR000524">
    <property type="entry name" value="Tscrpt_reg_HTH_GntR"/>
</dbReference>
<dbReference type="EMBL" id="CP003383">
    <property type="protein sequence ID" value="AFZ69476.1"/>
    <property type="molecule type" value="Genomic_DNA"/>
</dbReference>
<dbReference type="InterPro" id="IPR036390">
    <property type="entry name" value="WH_DNA-bd_sf"/>
</dbReference>
<dbReference type="GO" id="GO:0003700">
    <property type="term" value="F:DNA-binding transcription factor activity"/>
    <property type="evidence" value="ECO:0007669"/>
    <property type="project" value="InterPro"/>
</dbReference>
<dbReference type="Pfam" id="PF07729">
    <property type="entry name" value="FCD"/>
    <property type="match status" value="1"/>
</dbReference>
<dbReference type="InterPro" id="IPR036388">
    <property type="entry name" value="WH-like_DNA-bd_sf"/>
</dbReference>
<dbReference type="PANTHER" id="PTHR43537">
    <property type="entry name" value="TRANSCRIPTIONAL REGULATOR, GNTR FAMILY"/>
    <property type="match status" value="1"/>
</dbReference>
<dbReference type="Gene3D" id="1.10.10.10">
    <property type="entry name" value="Winged helix-like DNA-binding domain superfamily/Winged helix DNA-binding domain"/>
    <property type="match status" value="1"/>
</dbReference>
<dbReference type="Proteomes" id="UP000010467">
    <property type="component" value="Plasmid pDEIPE01"/>
</dbReference>
<evidence type="ECO:0000313" key="7">
    <source>
        <dbReference type="Proteomes" id="UP000010467"/>
    </source>
</evidence>
<dbReference type="SUPFAM" id="SSF46785">
    <property type="entry name" value="Winged helix' DNA-binding domain"/>
    <property type="match status" value="1"/>
</dbReference>
<dbReference type="GO" id="GO:0003677">
    <property type="term" value="F:DNA binding"/>
    <property type="evidence" value="ECO:0007669"/>
    <property type="project" value="UniProtKB-KW"/>
</dbReference>
<keyword evidence="6" id="KW-0614">Plasmid</keyword>
<name>L0A6K2_DEIPD</name>
<proteinExistence type="predicted"/>
<dbReference type="PATRIC" id="fig|937777.3.peg.4121"/>
<feature type="domain" description="HTH gntR-type" evidence="5">
    <location>
        <begin position="30"/>
        <end position="98"/>
    </location>
</feature>
<evidence type="ECO:0000256" key="3">
    <source>
        <dbReference type="ARBA" id="ARBA00023163"/>
    </source>
</evidence>
<dbReference type="SMART" id="SM00345">
    <property type="entry name" value="HTH_GNTR"/>
    <property type="match status" value="1"/>
</dbReference>
<dbReference type="CDD" id="cd07377">
    <property type="entry name" value="WHTH_GntR"/>
    <property type="match status" value="1"/>
</dbReference>
<dbReference type="PRINTS" id="PR00035">
    <property type="entry name" value="HTHGNTR"/>
</dbReference>
<dbReference type="PROSITE" id="PS50949">
    <property type="entry name" value="HTH_GNTR"/>
    <property type="match status" value="1"/>
</dbReference>
<dbReference type="SMART" id="SM00895">
    <property type="entry name" value="FCD"/>
    <property type="match status" value="1"/>
</dbReference>
<evidence type="ECO:0000259" key="5">
    <source>
        <dbReference type="PROSITE" id="PS50949"/>
    </source>
</evidence>
<gene>
    <name evidence="6" type="ordered locus">Deipe_4102</name>
</gene>
<keyword evidence="2" id="KW-0238">DNA-binding</keyword>
<dbReference type="SUPFAM" id="SSF48008">
    <property type="entry name" value="GntR ligand-binding domain-like"/>
    <property type="match status" value="1"/>
</dbReference>
<keyword evidence="7" id="KW-1185">Reference proteome</keyword>
<keyword evidence="1" id="KW-0805">Transcription regulation</keyword>
<dbReference type="Pfam" id="PF00392">
    <property type="entry name" value="GntR"/>
    <property type="match status" value="1"/>
</dbReference>
<geneLocation type="plasmid" evidence="6 7">
    <name>pDEIPE01</name>
</geneLocation>
<protein>
    <submittedName>
        <fullName evidence="6">Transcriptional regulator</fullName>
    </submittedName>
</protein>
<dbReference type="Gene3D" id="1.20.120.530">
    <property type="entry name" value="GntR ligand-binding domain-like"/>
    <property type="match status" value="1"/>
</dbReference>
<dbReference type="HOGENOM" id="CLU_017584_9_4_0"/>
<reference evidence="7" key="1">
    <citation type="submission" date="2012-03" db="EMBL/GenBank/DDBJ databases">
        <title>Complete sequence of plasmid 1 of Deinococcus peraridilitoris DSM 19664.</title>
        <authorList>
            <person name="Lucas S."/>
            <person name="Copeland A."/>
            <person name="Lapidus A."/>
            <person name="Glavina del Rio T."/>
            <person name="Dalin E."/>
            <person name="Tice H."/>
            <person name="Bruce D."/>
            <person name="Goodwin L."/>
            <person name="Pitluck S."/>
            <person name="Peters L."/>
            <person name="Mikhailova N."/>
            <person name="Lu M."/>
            <person name="Kyrpides N."/>
            <person name="Mavromatis K."/>
            <person name="Ivanova N."/>
            <person name="Brettin T."/>
            <person name="Detter J.C."/>
            <person name="Han C."/>
            <person name="Larimer F."/>
            <person name="Land M."/>
            <person name="Hauser L."/>
            <person name="Markowitz V."/>
            <person name="Cheng J.-F."/>
            <person name="Hugenholtz P."/>
            <person name="Woyke T."/>
            <person name="Wu D."/>
            <person name="Pukall R."/>
            <person name="Steenblock K."/>
            <person name="Brambilla E."/>
            <person name="Klenk H.-P."/>
            <person name="Eisen J.A."/>
        </authorList>
    </citation>
    <scope>NUCLEOTIDE SEQUENCE [LARGE SCALE GENOMIC DNA]</scope>
    <source>
        <strain evidence="7">DSM 19664 / LMG 22246 / CIP 109416 / KR-200</strain>
        <plasmid evidence="7">Plasmid pDEIPE01</plasmid>
    </source>
</reference>